<dbReference type="PANTHER" id="PTHR23033">
    <property type="entry name" value="BETA1,3-GALACTOSYLTRANSFERASE"/>
    <property type="match status" value="1"/>
</dbReference>
<protein>
    <recommendedName>
        <fullName evidence="10">C1GALT1-specific chaperone 1</fullName>
    </recommendedName>
</protein>
<gene>
    <name evidence="8" type="ORF">JRQ81_007417</name>
</gene>
<evidence type="ECO:0008006" key="10">
    <source>
        <dbReference type="Google" id="ProtNLM"/>
    </source>
</evidence>
<evidence type="ECO:0000256" key="2">
    <source>
        <dbReference type="ARBA" id="ARBA00006462"/>
    </source>
</evidence>
<name>A0A9Q0XDD5_9SAUR</name>
<evidence type="ECO:0000256" key="5">
    <source>
        <dbReference type="ARBA" id="ARBA00022989"/>
    </source>
</evidence>
<dbReference type="GO" id="GO:0016020">
    <property type="term" value="C:membrane"/>
    <property type="evidence" value="ECO:0007669"/>
    <property type="project" value="UniProtKB-SubCell"/>
</dbReference>
<keyword evidence="9" id="KW-1185">Reference proteome</keyword>
<dbReference type="GO" id="GO:0006493">
    <property type="term" value="P:protein O-linked glycosylation"/>
    <property type="evidence" value="ECO:0007669"/>
    <property type="project" value="UniProtKB-ARBA"/>
</dbReference>
<accession>A0A9Q0XDD5</accession>
<dbReference type="InterPro" id="IPR026050">
    <property type="entry name" value="C1GALT1/C1GALT1_chp1"/>
</dbReference>
<evidence type="ECO:0000256" key="3">
    <source>
        <dbReference type="ARBA" id="ARBA00022692"/>
    </source>
</evidence>
<reference evidence="8" key="1">
    <citation type="journal article" date="2023" name="DNA Res.">
        <title>Chromosome-level genome assembly of Phrynocephalus forsythii using third-generation DNA sequencing and Hi-C analysis.</title>
        <authorList>
            <person name="Qi Y."/>
            <person name="Zhao W."/>
            <person name="Zhao Y."/>
            <person name="Niu C."/>
            <person name="Cao S."/>
            <person name="Zhang Y."/>
        </authorList>
    </citation>
    <scope>NUCLEOTIDE SEQUENCE</scope>
    <source>
        <tissue evidence="8">Muscle</tissue>
    </source>
</reference>
<sequence length="354" mass="39942">EREKTRKEGRRGQGGGREAERVRLFAAPQQLFRSLPGTMISESGSFVKGLMLGGVFCVLVTLLGHIKMGHTTKPHEHRHLQAPKKEDVLNLSNDERLELSQSIRVYCIILVKPKDLGHWAAVKDTWSKHCDKAEFYSSENVKVFNSIVLDTDDMWTMMRKAYQLAYENYKDDYNWFFLAHPSTFAIIENLKYFLLKQDASQPFYTGRTETSGDLEYVNGDGGIVLSIESLRQLNKVFENPDKCPEQGGMIWKLSADKQLAVCLKYSGIHAENAEDSGKKDIFNTKPVGTLIKEAMSSHAQEVLEGCCSDMAVTFSGLAPNHMHVMMYGVYRLRAYGHSFKDALVFLPPPGSDND</sequence>
<feature type="non-terminal residue" evidence="8">
    <location>
        <position position="354"/>
    </location>
</feature>
<evidence type="ECO:0000313" key="9">
    <source>
        <dbReference type="Proteomes" id="UP001142489"/>
    </source>
</evidence>
<dbReference type="PANTHER" id="PTHR23033:SF2">
    <property type="entry name" value="C1GALT1-SPECIFIC CHAPERONE 1"/>
    <property type="match status" value="1"/>
</dbReference>
<organism evidence="8 9">
    <name type="scientific">Phrynocephalus forsythii</name>
    <dbReference type="NCBI Taxonomy" id="171643"/>
    <lineage>
        <taxon>Eukaryota</taxon>
        <taxon>Metazoa</taxon>
        <taxon>Chordata</taxon>
        <taxon>Craniata</taxon>
        <taxon>Vertebrata</taxon>
        <taxon>Euteleostomi</taxon>
        <taxon>Lepidosauria</taxon>
        <taxon>Squamata</taxon>
        <taxon>Bifurcata</taxon>
        <taxon>Unidentata</taxon>
        <taxon>Episquamata</taxon>
        <taxon>Toxicofera</taxon>
        <taxon>Iguania</taxon>
        <taxon>Acrodonta</taxon>
        <taxon>Agamidae</taxon>
        <taxon>Agaminae</taxon>
        <taxon>Phrynocephalus</taxon>
    </lineage>
</organism>
<keyword evidence="4" id="KW-0735">Signal-anchor</keyword>
<dbReference type="EMBL" id="JAPFRF010000015">
    <property type="protein sequence ID" value="KAJ7310495.1"/>
    <property type="molecule type" value="Genomic_DNA"/>
</dbReference>
<evidence type="ECO:0000256" key="6">
    <source>
        <dbReference type="ARBA" id="ARBA00023136"/>
    </source>
</evidence>
<evidence type="ECO:0000256" key="4">
    <source>
        <dbReference type="ARBA" id="ARBA00022968"/>
    </source>
</evidence>
<keyword evidence="3 7" id="KW-0812">Transmembrane</keyword>
<evidence type="ECO:0000256" key="1">
    <source>
        <dbReference type="ARBA" id="ARBA00004606"/>
    </source>
</evidence>
<feature type="transmembrane region" description="Helical" evidence="7">
    <location>
        <begin position="46"/>
        <end position="66"/>
    </location>
</feature>
<dbReference type="Proteomes" id="UP001142489">
    <property type="component" value="Unassembled WGS sequence"/>
</dbReference>
<keyword evidence="5 7" id="KW-1133">Transmembrane helix</keyword>
<dbReference type="FunFam" id="3.90.550.50:FF:000016">
    <property type="entry name" value="C1GALT1-specific chaperone 1"/>
    <property type="match status" value="1"/>
</dbReference>
<comment type="caution">
    <text evidence="8">The sequence shown here is derived from an EMBL/GenBank/DDBJ whole genome shotgun (WGS) entry which is preliminary data.</text>
</comment>
<keyword evidence="6 7" id="KW-0472">Membrane</keyword>
<dbReference type="OrthoDB" id="414175at2759"/>
<dbReference type="Gene3D" id="3.90.550.50">
    <property type="match status" value="1"/>
</dbReference>
<evidence type="ECO:0000256" key="7">
    <source>
        <dbReference type="SAM" id="Phobius"/>
    </source>
</evidence>
<comment type="similarity">
    <text evidence="2">Belongs to the glycosyltransferase 31 family. Beta3-Gal-T subfamily.</text>
</comment>
<dbReference type="AlphaFoldDB" id="A0A9Q0XDD5"/>
<dbReference type="GO" id="GO:0016263">
    <property type="term" value="F:glycoprotein-N-acetylgalactosamine 3-beta-galactosyltransferase activity"/>
    <property type="evidence" value="ECO:0007669"/>
    <property type="project" value="TreeGrafter"/>
</dbReference>
<proteinExistence type="inferred from homology"/>
<evidence type="ECO:0000313" key="8">
    <source>
        <dbReference type="EMBL" id="KAJ7310495.1"/>
    </source>
</evidence>
<comment type="subcellular location">
    <subcellularLocation>
        <location evidence="1">Membrane</location>
        <topology evidence="1">Single-pass type II membrane protein</topology>
    </subcellularLocation>
</comment>